<dbReference type="SUPFAM" id="SSF51445">
    <property type="entry name" value="(Trans)glycosidases"/>
    <property type="match status" value="1"/>
</dbReference>
<dbReference type="Proteomes" id="UP000235073">
    <property type="component" value="Unassembled WGS sequence"/>
</dbReference>
<comment type="caution">
    <text evidence="1">The sequence shown here is derived from an EMBL/GenBank/DDBJ whole genome shotgun (WGS) entry which is preliminary data.</text>
</comment>
<reference evidence="1 2" key="1">
    <citation type="submission" date="2017-12" db="EMBL/GenBank/DDBJ databases">
        <title>Phylogenetic diversity of female urinary microbiome.</title>
        <authorList>
            <person name="Thomas-White K."/>
            <person name="Wolfe A.J."/>
        </authorList>
    </citation>
    <scope>NUCLEOTIDE SEQUENCE [LARGE SCALE GENOMIC DNA]</scope>
    <source>
        <strain evidence="1 2">UMB0733</strain>
    </source>
</reference>
<evidence type="ECO:0000313" key="2">
    <source>
        <dbReference type="Proteomes" id="UP000235073"/>
    </source>
</evidence>
<organism evidence="1 2">
    <name type="scientific">Streptococcus macedonicus</name>
    <name type="common">Streptococcus gallolyticus macedonicus</name>
    <dbReference type="NCBI Taxonomy" id="59310"/>
    <lineage>
        <taxon>Bacteria</taxon>
        <taxon>Bacillati</taxon>
        <taxon>Bacillota</taxon>
        <taxon>Bacilli</taxon>
        <taxon>Lactobacillales</taxon>
        <taxon>Streptococcaceae</taxon>
        <taxon>Streptococcus</taxon>
    </lineage>
</organism>
<name>A0A2I1YJK9_STRMC</name>
<dbReference type="AlphaFoldDB" id="A0A2I1YJK9"/>
<sequence>MTKTITLDLDNLHKIRDINPFLASYNVEFAEVTGGTFWKAYSDDQISGKEAFYVEPSNDGIEAMYKDLMQEYDPIDLSNEKLRYLTKALGEAWIRVSGTWSTKTYYDFVDETGGKPPQGYLNVLTKEQWIGVLDFVKAVGGHLKISMANCPGLHSAEEPWHPTEAEKIFELSQAYGVPIEAVEFANEPNMLEDTGFPKGYTAAHYRRDQDLFFQWLEEHYPNCLKVGPSSTGGDDITFGNPNNQSGAGGVEQVARETVNCEDLLEGTRVPLDIFSYHYYNGISERLASVMPEGHWSSEDALSEAYLSVASDFCKTYLPLRDRFVPGAEMWVTESGDAGGGGNTWASTYLDVPRTLNEMGTFAKLTDGIIFHNTLASSDYGYLARQVFDPRPNYFAVLLWNRLMGTEVFDSQIPIQEGAHVFVHSRKDQKDGKAILIINNSELEATSLKLESEAHIYRLSGKDGQKRADKITLNGETLSLREDGTLPELVGEVFSGSELIINPTECVFIII</sequence>
<dbReference type="PANTHER" id="PTHR46145">
    <property type="entry name" value="HEPARANASE"/>
    <property type="match status" value="1"/>
</dbReference>
<gene>
    <name evidence="1" type="ORF">CYK21_02715</name>
</gene>
<dbReference type="Gene3D" id="3.20.20.80">
    <property type="entry name" value="Glycosidases"/>
    <property type="match status" value="1"/>
</dbReference>
<accession>A0A2I1YJK9</accession>
<dbReference type="InterPro" id="IPR017853">
    <property type="entry name" value="GH"/>
</dbReference>
<evidence type="ECO:0000313" key="1">
    <source>
        <dbReference type="EMBL" id="PLA55006.1"/>
    </source>
</evidence>
<dbReference type="PANTHER" id="PTHR46145:SF4">
    <property type="entry name" value="HEPARANASE"/>
    <property type="match status" value="1"/>
</dbReference>
<protein>
    <submittedName>
        <fullName evidence="1">Beta-glucuronidase</fullName>
    </submittedName>
</protein>
<dbReference type="EMBL" id="PKIB01000001">
    <property type="protein sequence ID" value="PLA55006.1"/>
    <property type="molecule type" value="Genomic_DNA"/>
</dbReference>
<dbReference type="RefSeq" id="WP_003064796.1">
    <property type="nucleotide sequence ID" value="NZ_PKIB01000001.1"/>
</dbReference>
<proteinExistence type="predicted"/>